<reference evidence="2" key="1">
    <citation type="submission" date="2021-04" db="EMBL/GenBank/DDBJ databases">
        <title>The complete genome sequence of Caulobacter sp. S6.</title>
        <authorList>
            <person name="Tang Y."/>
            <person name="Ouyang W."/>
            <person name="Liu Q."/>
            <person name="Huang B."/>
            <person name="Guo Z."/>
            <person name="Lei P."/>
        </authorList>
    </citation>
    <scope>NUCLEOTIDE SEQUENCE</scope>
    <source>
        <strain evidence="2">S6</strain>
    </source>
</reference>
<dbReference type="EMBL" id="CP073078">
    <property type="protein sequence ID" value="QUD86486.1"/>
    <property type="molecule type" value="Genomic_DNA"/>
</dbReference>
<dbReference type="Gene3D" id="3.40.50.720">
    <property type="entry name" value="NAD(P)-binding Rossmann-like Domain"/>
    <property type="match status" value="1"/>
</dbReference>
<keyword evidence="3" id="KW-1185">Reference proteome</keyword>
<dbReference type="GO" id="GO:0000166">
    <property type="term" value="F:nucleotide binding"/>
    <property type="evidence" value="ECO:0007669"/>
    <property type="project" value="InterPro"/>
</dbReference>
<accession>A0A975FY85</accession>
<dbReference type="Proteomes" id="UP000676409">
    <property type="component" value="Chromosome"/>
</dbReference>
<dbReference type="PANTHER" id="PTHR43818:SF7">
    <property type="entry name" value="DEHYDROGENASE"/>
    <property type="match status" value="1"/>
</dbReference>
<dbReference type="KEGG" id="caul:KCG34_15460"/>
<dbReference type="PANTHER" id="PTHR43818">
    <property type="entry name" value="BCDNA.GH03377"/>
    <property type="match status" value="1"/>
</dbReference>
<dbReference type="InterPro" id="IPR050463">
    <property type="entry name" value="Gfo/Idh/MocA_oxidrdct_glycsds"/>
</dbReference>
<sequence>MTRPVPIAIVGLGKIARDQHLPALATGANFRLAATVSHHGTAPGVPSFATLAEAFAAHPEIEAVSLCTPPQVRHALAREALLAGRHVFLEKPPGATLSEVEDLKVLAAARDLTLFASWHSRFADAVEPARAFLAGRRLKSAEIVWKEDVRHWHPGQDWIFQPGGMGVFDPGINALSIITAILPQPIHLRRASLAFPANRAAPIAADLIFEDVSGAPVTATFDFLQTGSQSWDIHIEAEGGRLELSGGGSALSLNGQPQALEHGSEYGRLYDHFAGLVRRGEREVDCWPLIHVADAFMLGERREVPAFDW</sequence>
<dbReference type="Pfam" id="PF01408">
    <property type="entry name" value="GFO_IDH_MocA"/>
    <property type="match status" value="1"/>
</dbReference>
<protein>
    <submittedName>
        <fullName evidence="2">Gfo/Idh/MocA family oxidoreductase</fullName>
    </submittedName>
</protein>
<dbReference type="InterPro" id="IPR000683">
    <property type="entry name" value="Gfo/Idh/MocA-like_OxRdtase_N"/>
</dbReference>
<gene>
    <name evidence="2" type="ORF">KCG34_15460</name>
</gene>
<feature type="domain" description="Gfo/Idh/MocA-like oxidoreductase N-terminal" evidence="1">
    <location>
        <begin position="7"/>
        <end position="115"/>
    </location>
</feature>
<name>A0A975FY85_9CAUL</name>
<dbReference type="InterPro" id="IPR036291">
    <property type="entry name" value="NAD(P)-bd_dom_sf"/>
</dbReference>
<evidence type="ECO:0000313" key="2">
    <source>
        <dbReference type="EMBL" id="QUD86486.1"/>
    </source>
</evidence>
<organism evidence="2 3">
    <name type="scientific">Phenylobacterium montanum</name>
    <dbReference type="NCBI Taxonomy" id="2823693"/>
    <lineage>
        <taxon>Bacteria</taxon>
        <taxon>Pseudomonadati</taxon>
        <taxon>Pseudomonadota</taxon>
        <taxon>Alphaproteobacteria</taxon>
        <taxon>Caulobacterales</taxon>
        <taxon>Caulobacteraceae</taxon>
        <taxon>Phenylobacterium</taxon>
    </lineage>
</organism>
<dbReference type="Gene3D" id="3.30.360.10">
    <property type="entry name" value="Dihydrodipicolinate Reductase, domain 2"/>
    <property type="match status" value="1"/>
</dbReference>
<dbReference type="SUPFAM" id="SSF51735">
    <property type="entry name" value="NAD(P)-binding Rossmann-fold domains"/>
    <property type="match status" value="1"/>
</dbReference>
<dbReference type="AlphaFoldDB" id="A0A975FY85"/>
<evidence type="ECO:0000259" key="1">
    <source>
        <dbReference type="Pfam" id="PF01408"/>
    </source>
</evidence>
<proteinExistence type="predicted"/>
<evidence type="ECO:0000313" key="3">
    <source>
        <dbReference type="Proteomes" id="UP000676409"/>
    </source>
</evidence>
<dbReference type="RefSeq" id="WP_211936538.1">
    <property type="nucleotide sequence ID" value="NZ_CP073078.1"/>
</dbReference>